<dbReference type="PRINTS" id="PR00344">
    <property type="entry name" value="BCTRLSENSOR"/>
</dbReference>
<keyword evidence="4" id="KW-1133">Transmembrane helix</keyword>
<dbReference type="SMART" id="SM00388">
    <property type="entry name" value="HisKA"/>
    <property type="match status" value="1"/>
</dbReference>
<proteinExistence type="predicted"/>
<dbReference type="Pfam" id="PF02518">
    <property type="entry name" value="HATPase_c"/>
    <property type="match status" value="1"/>
</dbReference>
<dbReference type="PANTHER" id="PTHR43065:SF52">
    <property type="entry name" value="SENSOR PROTEIN KINASE PILS"/>
    <property type="match status" value="1"/>
</dbReference>
<dbReference type="SUPFAM" id="SSF47384">
    <property type="entry name" value="Homodimeric domain of signal transducing histidine kinase"/>
    <property type="match status" value="1"/>
</dbReference>
<keyword evidence="6" id="KW-0808">Transferase</keyword>
<dbReference type="InterPro" id="IPR036890">
    <property type="entry name" value="HATPase_C_sf"/>
</dbReference>
<feature type="transmembrane region" description="Helical" evidence="4">
    <location>
        <begin position="158"/>
        <end position="175"/>
    </location>
</feature>
<evidence type="ECO:0000256" key="4">
    <source>
        <dbReference type="SAM" id="Phobius"/>
    </source>
</evidence>
<dbReference type="InterPro" id="IPR003661">
    <property type="entry name" value="HisK_dim/P_dom"/>
</dbReference>
<dbReference type="SUPFAM" id="SSF55874">
    <property type="entry name" value="ATPase domain of HSP90 chaperone/DNA topoisomerase II/histidine kinase"/>
    <property type="match status" value="1"/>
</dbReference>
<keyword evidence="6" id="KW-0418">Kinase</keyword>
<dbReference type="AlphaFoldDB" id="A0A1C4GWK6"/>
<dbReference type="PANTHER" id="PTHR43065">
    <property type="entry name" value="SENSOR HISTIDINE KINASE"/>
    <property type="match status" value="1"/>
</dbReference>
<dbReference type="Gene3D" id="1.10.287.130">
    <property type="match status" value="1"/>
</dbReference>
<dbReference type="SMART" id="SM00387">
    <property type="entry name" value="HATPase_c"/>
    <property type="match status" value="1"/>
</dbReference>
<keyword evidence="4" id="KW-0812">Transmembrane</keyword>
<accession>A0A1C4GWK6</accession>
<feature type="transmembrane region" description="Helical" evidence="4">
    <location>
        <begin position="76"/>
        <end position="97"/>
    </location>
</feature>
<dbReference type="GO" id="GO:0000155">
    <property type="term" value="F:phosphorelay sensor kinase activity"/>
    <property type="evidence" value="ECO:0007669"/>
    <property type="project" value="InterPro"/>
</dbReference>
<protein>
    <recommendedName>
        <fullName evidence="2">histidine kinase</fullName>
        <ecNumber evidence="2">2.7.13.3</ecNumber>
    </recommendedName>
</protein>
<keyword evidence="3" id="KW-0597">Phosphoprotein</keyword>
<feature type="transmembrane region" description="Helical" evidence="4">
    <location>
        <begin position="21"/>
        <end position="38"/>
    </location>
</feature>
<keyword evidence="4" id="KW-0472">Membrane</keyword>
<organism evidence="6 7">
    <name type="scientific">Acinetobacter albensis</name>
    <dbReference type="NCBI Taxonomy" id="1673609"/>
    <lineage>
        <taxon>Bacteria</taxon>
        <taxon>Pseudomonadati</taxon>
        <taxon>Pseudomonadota</taxon>
        <taxon>Gammaproteobacteria</taxon>
        <taxon>Moraxellales</taxon>
        <taxon>Moraxellaceae</taxon>
        <taxon>Acinetobacter</taxon>
    </lineage>
</organism>
<dbReference type="InterPro" id="IPR004358">
    <property type="entry name" value="Sig_transdc_His_kin-like_C"/>
</dbReference>
<comment type="catalytic activity">
    <reaction evidence="1">
        <text>ATP + protein L-histidine = ADP + protein N-phospho-L-histidine.</text>
        <dbReference type="EC" id="2.7.13.3"/>
    </reaction>
</comment>
<dbReference type="RefSeq" id="WP_092720537.1">
    <property type="nucleotide sequence ID" value="NZ_FMBK01000010.1"/>
</dbReference>
<dbReference type="Pfam" id="PF00512">
    <property type="entry name" value="HisKA"/>
    <property type="match status" value="1"/>
</dbReference>
<dbReference type="InterPro" id="IPR003594">
    <property type="entry name" value="HATPase_dom"/>
</dbReference>
<dbReference type="CDD" id="cd00075">
    <property type="entry name" value="HATPase"/>
    <property type="match status" value="1"/>
</dbReference>
<sequence length="525" mass="59916">MIQKNYNFELNQYHLAIWYTTYRLIITTCLLLIFLLTYPSLNADYQYPQLYSYVLMAYVAISFIQLISLKNLKYKIPLQLTLLFVVDVVALSLMTLALDGPNLHLSLIFVITIFAASVLLDAQKALIITLIAVISVVYQLFLGSLFDLSSLNKIGNSALLAFLFFMVYGSGQVAVKRFQILENLNFSQSLELKRLQNLNRYILEQIELGYLVLDENCNIVLSNPAACTLLGIAQIYVYDKYPLIKVQPDLFELLKFDQLKNGEKFQFESQLSLFSIHIEVQKLIVPHQILTLLVLQDARKLNQRVQQLKLAALGQLSASIAHEIRNPLAAIAQANELFLDSDPEQQRLLSQMIAKQAQRIDRIIQDTLTMVRNKETFPTLIQLNQFISQFIQEDLSDVATQIRCTIQSKISIIFDEAQLRQILINLIRNAIRHNSPEYPYIELNIYTHGSHIRIDVRDFGQGVASKDQGYLFQPFFSTEITGTGLGLYLSHSFCEANDAKLDYVQQEQGACFQIECLNANLNESL</sequence>
<evidence type="ECO:0000256" key="1">
    <source>
        <dbReference type="ARBA" id="ARBA00000085"/>
    </source>
</evidence>
<evidence type="ECO:0000259" key="5">
    <source>
        <dbReference type="PROSITE" id="PS50109"/>
    </source>
</evidence>
<dbReference type="PROSITE" id="PS50109">
    <property type="entry name" value="HIS_KIN"/>
    <property type="match status" value="1"/>
</dbReference>
<dbReference type="Proteomes" id="UP000243661">
    <property type="component" value="Unassembled WGS sequence"/>
</dbReference>
<dbReference type="CDD" id="cd00082">
    <property type="entry name" value="HisKA"/>
    <property type="match status" value="1"/>
</dbReference>
<evidence type="ECO:0000313" key="6">
    <source>
        <dbReference type="EMBL" id="SCC72556.1"/>
    </source>
</evidence>
<feature type="transmembrane region" description="Helical" evidence="4">
    <location>
        <begin position="103"/>
        <end position="120"/>
    </location>
</feature>
<dbReference type="Gene3D" id="3.30.565.10">
    <property type="entry name" value="Histidine kinase-like ATPase, C-terminal domain"/>
    <property type="match status" value="1"/>
</dbReference>
<evidence type="ECO:0000313" key="7">
    <source>
        <dbReference type="Proteomes" id="UP000243661"/>
    </source>
</evidence>
<evidence type="ECO:0000256" key="3">
    <source>
        <dbReference type="ARBA" id="ARBA00022553"/>
    </source>
</evidence>
<feature type="domain" description="Histidine kinase" evidence="5">
    <location>
        <begin position="319"/>
        <end position="520"/>
    </location>
</feature>
<evidence type="ECO:0000256" key="2">
    <source>
        <dbReference type="ARBA" id="ARBA00012438"/>
    </source>
</evidence>
<name>A0A1C4GWK6_9GAMM</name>
<dbReference type="InterPro" id="IPR005467">
    <property type="entry name" value="His_kinase_dom"/>
</dbReference>
<reference evidence="6 7" key="1">
    <citation type="submission" date="2016-08" db="EMBL/GenBank/DDBJ databases">
        <authorList>
            <person name="Seilhamer J.J."/>
        </authorList>
    </citation>
    <scope>NUCLEOTIDE SEQUENCE [LARGE SCALE GENOMIC DNA]</scope>
    <source>
        <strain evidence="6 7">ANC 4874</strain>
    </source>
</reference>
<dbReference type="SUPFAM" id="SSF55785">
    <property type="entry name" value="PYP-like sensor domain (PAS domain)"/>
    <property type="match status" value="1"/>
</dbReference>
<dbReference type="InterPro" id="IPR035965">
    <property type="entry name" value="PAS-like_dom_sf"/>
</dbReference>
<dbReference type="Gene3D" id="3.30.450.20">
    <property type="entry name" value="PAS domain"/>
    <property type="match status" value="1"/>
</dbReference>
<gene>
    <name evidence="6" type="ORF">GA0116959_11083</name>
</gene>
<dbReference type="InterPro" id="IPR036097">
    <property type="entry name" value="HisK_dim/P_sf"/>
</dbReference>
<feature type="transmembrane region" description="Helical" evidence="4">
    <location>
        <begin position="50"/>
        <end position="69"/>
    </location>
</feature>
<dbReference type="EMBL" id="FMBK01000010">
    <property type="protein sequence ID" value="SCC72556.1"/>
    <property type="molecule type" value="Genomic_DNA"/>
</dbReference>
<dbReference type="Pfam" id="PF25323">
    <property type="entry name" value="6TM_PilS"/>
    <property type="match status" value="1"/>
</dbReference>
<feature type="transmembrane region" description="Helical" evidence="4">
    <location>
        <begin position="127"/>
        <end position="146"/>
    </location>
</feature>
<dbReference type="EC" id="2.7.13.3" evidence="2"/>
<dbReference type="OrthoDB" id="9815750at2"/>